<feature type="region of interest" description="Disordered" evidence="1">
    <location>
        <begin position="1"/>
        <end position="65"/>
    </location>
</feature>
<evidence type="ECO:0000313" key="3">
    <source>
        <dbReference type="Proteomes" id="UP000002039"/>
    </source>
</evidence>
<reference evidence="3" key="1">
    <citation type="journal article" date="2015" name="PLoS Genet.">
        <title>The dynamic genome and transcriptome of the human fungal pathogen Blastomyces and close relative Emmonsia.</title>
        <authorList>
            <person name="Munoz J.F."/>
            <person name="Gauthier G.M."/>
            <person name="Desjardins C.A."/>
            <person name="Gallo J.E."/>
            <person name="Holder J."/>
            <person name="Sullivan T.D."/>
            <person name="Marty A.J."/>
            <person name="Carmen J.C."/>
            <person name="Chen Z."/>
            <person name="Ding L."/>
            <person name="Gujja S."/>
            <person name="Magrini V."/>
            <person name="Misas E."/>
            <person name="Mitreva M."/>
            <person name="Priest M."/>
            <person name="Saif S."/>
            <person name="Whiston E.A."/>
            <person name="Young S."/>
            <person name="Zeng Q."/>
            <person name="Goldman W.E."/>
            <person name="Mardis E.R."/>
            <person name="Taylor J.W."/>
            <person name="McEwen J.G."/>
            <person name="Clay O.K."/>
            <person name="Klein B.S."/>
            <person name="Cuomo C.A."/>
        </authorList>
    </citation>
    <scope>NUCLEOTIDE SEQUENCE [LARGE SCALE GENOMIC DNA]</scope>
    <source>
        <strain evidence="3">ER-3 / ATCC MYA-2586</strain>
    </source>
</reference>
<feature type="compositionally biased region" description="Basic residues" evidence="1">
    <location>
        <begin position="15"/>
        <end position="34"/>
    </location>
</feature>
<sequence>MSESRRATRRGEQKMKKKKKKKKKKKMERKKKQKGMTQVGEVETRQDKDGECSNHVKQQTRAWAG</sequence>
<evidence type="ECO:0000256" key="1">
    <source>
        <dbReference type="SAM" id="MobiDB-lite"/>
    </source>
</evidence>
<accession>A0ABX2VVW1</accession>
<feature type="compositionally biased region" description="Basic and acidic residues" evidence="1">
    <location>
        <begin position="42"/>
        <end position="54"/>
    </location>
</feature>
<dbReference type="GeneID" id="69031917"/>
<feature type="compositionally biased region" description="Polar residues" evidence="1">
    <location>
        <begin position="55"/>
        <end position="65"/>
    </location>
</feature>
<keyword evidence="3" id="KW-1185">Reference proteome</keyword>
<gene>
    <name evidence="2" type="ORF">BDCG_17025</name>
</gene>
<organism evidence="2 3">
    <name type="scientific">Ajellomyces dermatitidis (strain ER-3 / ATCC MYA-2586)</name>
    <name type="common">Blastomyces dermatitidis</name>
    <dbReference type="NCBI Taxonomy" id="559297"/>
    <lineage>
        <taxon>Eukaryota</taxon>
        <taxon>Fungi</taxon>
        <taxon>Dikarya</taxon>
        <taxon>Ascomycota</taxon>
        <taxon>Pezizomycotina</taxon>
        <taxon>Eurotiomycetes</taxon>
        <taxon>Eurotiomycetidae</taxon>
        <taxon>Onygenales</taxon>
        <taxon>Ajellomycetaceae</taxon>
        <taxon>Blastomyces</taxon>
    </lineage>
</organism>
<dbReference type="Proteomes" id="UP000002039">
    <property type="component" value="Unassembled WGS sequence"/>
</dbReference>
<feature type="compositionally biased region" description="Basic and acidic residues" evidence="1">
    <location>
        <begin position="1"/>
        <end position="14"/>
    </location>
</feature>
<protein>
    <submittedName>
        <fullName evidence="2">Uncharacterized protein</fullName>
    </submittedName>
</protein>
<proteinExistence type="predicted"/>
<name>A0ABX2VVW1_AJEDR</name>
<evidence type="ECO:0000313" key="2">
    <source>
        <dbReference type="EMBL" id="OAT01303.1"/>
    </source>
</evidence>
<dbReference type="RefSeq" id="XP_045281030.1">
    <property type="nucleotide sequence ID" value="XM_045426192.1"/>
</dbReference>
<dbReference type="EMBL" id="EQ999977">
    <property type="protein sequence ID" value="OAT01303.1"/>
    <property type="molecule type" value="Genomic_DNA"/>
</dbReference>